<keyword evidence="2" id="KW-1185">Reference proteome</keyword>
<protein>
    <submittedName>
        <fullName evidence="1">Uncharacterized protein</fullName>
    </submittedName>
</protein>
<dbReference type="Proteomes" id="UP001055879">
    <property type="component" value="Linkage Group LG11"/>
</dbReference>
<proteinExistence type="predicted"/>
<evidence type="ECO:0000313" key="1">
    <source>
        <dbReference type="EMBL" id="KAI3693345.1"/>
    </source>
</evidence>
<name>A0ACB8Z7S4_ARCLA</name>
<sequence length="155" mass="17832">MAKRHSRDLELTIISAESLSLAGNCRVKKNPFVVIKIESNADQTTTTDTENNNSNPTWNQKFFINIPMNVRFFTLEVRCKKFSGDRIVGSARVPTSDFEGHYFPMNYLHFLSYRLRDRNGERNGIINISIKMMKNDQRVLLTHGVAVGVPLHVRY</sequence>
<dbReference type="EMBL" id="CM042057">
    <property type="protein sequence ID" value="KAI3693345.1"/>
    <property type="molecule type" value="Genomic_DNA"/>
</dbReference>
<reference evidence="1 2" key="2">
    <citation type="journal article" date="2022" name="Mol. Ecol. Resour.">
        <title>The genomes of chicory, endive, great burdock and yacon provide insights into Asteraceae paleo-polyploidization history and plant inulin production.</title>
        <authorList>
            <person name="Fan W."/>
            <person name="Wang S."/>
            <person name="Wang H."/>
            <person name="Wang A."/>
            <person name="Jiang F."/>
            <person name="Liu H."/>
            <person name="Zhao H."/>
            <person name="Xu D."/>
            <person name="Zhang Y."/>
        </authorList>
    </citation>
    <scope>NUCLEOTIDE SEQUENCE [LARGE SCALE GENOMIC DNA]</scope>
    <source>
        <strain evidence="2">cv. Niubang</strain>
    </source>
</reference>
<comment type="caution">
    <text evidence="1">The sequence shown here is derived from an EMBL/GenBank/DDBJ whole genome shotgun (WGS) entry which is preliminary data.</text>
</comment>
<reference evidence="2" key="1">
    <citation type="journal article" date="2022" name="Mol. Ecol. Resour.">
        <title>The genomes of chicory, endive, great burdock and yacon provide insights into Asteraceae palaeo-polyploidization history and plant inulin production.</title>
        <authorList>
            <person name="Fan W."/>
            <person name="Wang S."/>
            <person name="Wang H."/>
            <person name="Wang A."/>
            <person name="Jiang F."/>
            <person name="Liu H."/>
            <person name="Zhao H."/>
            <person name="Xu D."/>
            <person name="Zhang Y."/>
        </authorList>
    </citation>
    <scope>NUCLEOTIDE SEQUENCE [LARGE SCALE GENOMIC DNA]</scope>
    <source>
        <strain evidence="2">cv. Niubang</strain>
    </source>
</reference>
<accession>A0ACB8Z7S4</accession>
<evidence type="ECO:0000313" key="2">
    <source>
        <dbReference type="Proteomes" id="UP001055879"/>
    </source>
</evidence>
<gene>
    <name evidence="1" type="ORF">L6452_33180</name>
</gene>
<organism evidence="1 2">
    <name type="scientific">Arctium lappa</name>
    <name type="common">Greater burdock</name>
    <name type="synonym">Lappa major</name>
    <dbReference type="NCBI Taxonomy" id="4217"/>
    <lineage>
        <taxon>Eukaryota</taxon>
        <taxon>Viridiplantae</taxon>
        <taxon>Streptophyta</taxon>
        <taxon>Embryophyta</taxon>
        <taxon>Tracheophyta</taxon>
        <taxon>Spermatophyta</taxon>
        <taxon>Magnoliopsida</taxon>
        <taxon>eudicotyledons</taxon>
        <taxon>Gunneridae</taxon>
        <taxon>Pentapetalae</taxon>
        <taxon>asterids</taxon>
        <taxon>campanulids</taxon>
        <taxon>Asterales</taxon>
        <taxon>Asteraceae</taxon>
        <taxon>Carduoideae</taxon>
        <taxon>Cardueae</taxon>
        <taxon>Arctiinae</taxon>
        <taxon>Arctium</taxon>
    </lineage>
</organism>